<comment type="catalytic activity">
    <reaction evidence="32">
        <text>1,2,3-tri-(9Z-octadecenoyl)-glycerol + H2O = di-(9Z)-octadecenoylglycerol + (9Z)-octadecenoate + H(+)</text>
        <dbReference type="Rhea" id="RHEA:38575"/>
        <dbReference type="ChEBI" id="CHEBI:15377"/>
        <dbReference type="ChEBI" id="CHEBI:15378"/>
        <dbReference type="ChEBI" id="CHEBI:30823"/>
        <dbReference type="ChEBI" id="CHEBI:53753"/>
        <dbReference type="ChEBI" id="CHEBI:75945"/>
    </reaction>
    <physiologicalReaction direction="left-to-right" evidence="32">
        <dbReference type="Rhea" id="RHEA:38576"/>
    </physiologicalReaction>
</comment>
<protein>
    <recommendedName>
        <fullName evidence="12">Hormone-sensitive lipase</fullName>
        <ecNumber evidence="11">3.1.1.23</ecNumber>
        <ecNumber evidence="10">3.1.1.79</ecNumber>
    </recommendedName>
    <alternativeName>
        <fullName evidence="25">Monoacylglycerol lipase LIPE</fullName>
    </alternativeName>
    <alternativeName>
        <fullName evidence="24">Retinyl ester hydrolase</fullName>
    </alternativeName>
</protein>
<dbReference type="PROSITE" id="PS01173">
    <property type="entry name" value="LIPASE_GDXG_HIS"/>
    <property type="match status" value="1"/>
</dbReference>
<keyword evidence="20" id="KW-0472">Membrane</keyword>
<evidence type="ECO:0000256" key="24">
    <source>
        <dbReference type="ARBA" id="ARBA00030031"/>
    </source>
</evidence>
<dbReference type="GO" id="GO:0047372">
    <property type="term" value="F:monoacylglycerol lipase activity"/>
    <property type="evidence" value="ECO:0007669"/>
    <property type="project" value="UniProtKB-EC"/>
</dbReference>
<keyword evidence="13" id="KW-1003">Cell membrane</keyword>
<keyword evidence="19" id="KW-0443">Lipid metabolism</keyword>
<comment type="catalytic activity">
    <reaction evidence="31">
        <text>a diacylglycerol + H2O = a monoacylglycerol + a fatty acid + H(+)</text>
        <dbReference type="Rhea" id="RHEA:32731"/>
        <dbReference type="ChEBI" id="CHEBI:15377"/>
        <dbReference type="ChEBI" id="CHEBI:15378"/>
        <dbReference type="ChEBI" id="CHEBI:17408"/>
        <dbReference type="ChEBI" id="CHEBI:18035"/>
        <dbReference type="ChEBI" id="CHEBI:28868"/>
        <dbReference type="EC" id="3.1.1.79"/>
    </reaction>
</comment>
<dbReference type="Pfam" id="PF07859">
    <property type="entry name" value="Abhydrolase_3"/>
    <property type="match status" value="2"/>
</dbReference>
<evidence type="ECO:0000256" key="39">
    <source>
        <dbReference type="ARBA" id="ARBA00049461"/>
    </source>
</evidence>
<proteinExistence type="inferred from homology"/>
<evidence type="ECO:0000259" key="42">
    <source>
        <dbReference type="Pfam" id="PF06350"/>
    </source>
</evidence>
<comment type="catalytic activity">
    <reaction evidence="30">
        <text>cholesteryl (9Z-octadecenoate) + H2O = cholesterol + (9Z)-octadecenoate + H(+)</text>
        <dbReference type="Rhea" id="RHEA:33875"/>
        <dbReference type="ChEBI" id="CHEBI:15377"/>
        <dbReference type="ChEBI" id="CHEBI:15378"/>
        <dbReference type="ChEBI" id="CHEBI:16113"/>
        <dbReference type="ChEBI" id="CHEBI:30823"/>
        <dbReference type="ChEBI" id="CHEBI:46898"/>
    </reaction>
    <physiologicalReaction direction="left-to-right" evidence="30">
        <dbReference type="Rhea" id="RHEA:33876"/>
    </physiologicalReaction>
</comment>
<feature type="region of interest" description="Disordered" evidence="41">
    <location>
        <begin position="549"/>
        <end position="575"/>
    </location>
</feature>
<evidence type="ECO:0000256" key="36">
    <source>
        <dbReference type="ARBA" id="ARBA00049143"/>
    </source>
</evidence>
<dbReference type="InterPro" id="IPR002168">
    <property type="entry name" value="Lipase_GDXG_HIS_AS"/>
</dbReference>
<feature type="region of interest" description="Disordered" evidence="41">
    <location>
        <begin position="623"/>
        <end position="653"/>
    </location>
</feature>
<dbReference type="GO" id="GO:0004771">
    <property type="term" value="F:sterol ester esterase activity"/>
    <property type="evidence" value="ECO:0007669"/>
    <property type="project" value="TreeGrafter"/>
</dbReference>
<comment type="similarity">
    <text evidence="9">Belongs to the 'GDXG' lipolytic enzyme family.</text>
</comment>
<dbReference type="InterPro" id="IPR013094">
    <property type="entry name" value="AB_hydrolase_3"/>
</dbReference>
<evidence type="ECO:0000256" key="26">
    <source>
        <dbReference type="ARBA" id="ARBA00046695"/>
    </source>
</evidence>
<evidence type="ECO:0000256" key="9">
    <source>
        <dbReference type="ARBA" id="ARBA00010515"/>
    </source>
</evidence>
<comment type="subcellular location">
    <subcellularLocation>
        <location evidence="3">Cell membrane</location>
    </subcellularLocation>
    <subcellularLocation>
        <location evidence="6">Cytoplasm</location>
        <location evidence="6">Cytosol</location>
    </subcellularLocation>
    <subcellularLocation>
        <location evidence="5">Lipid droplet</location>
    </subcellularLocation>
    <subcellularLocation>
        <location evidence="4">Membrane</location>
        <location evidence="4">Caveola</location>
    </subcellularLocation>
</comment>
<dbReference type="Pfam" id="PF06350">
    <property type="entry name" value="HSL_N"/>
    <property type="match status" value="1"/>
</dbReference>
<dbReference type="EC" id="3.1.1.23" evidence="11"/>
<keyword evidence="15" id="KW-0153">Cholesterol metabolism</keyword>
<evidence type="ECO:0000256" key="41">
    <source>
        <dbReference type="SAM" id="MobiDB-lite"/>
    </source>
</evidence>
<evidence type="ECO:0000256" key="30">
    <source>
        <dbReference type="ARBA" id="ARBA00047653"/>
    </source>
</evidence>
<dbReference type="SUPFAM" id="SSF53474">
    <property type="entry name" value="alpha/beta-Hydrolases"/>
    <property type="match status" value="1"/>
</dbReference>
<evidence type="ECO:0000256" key="13">
    <source>
        <dbReference type="ARBA" id="ARBA00022475"/>
    </source>
</evidence>
<evidence type="ECO:0000256" key="27">
    <source>
        <dbReference type="ARBA" id="ARBA00047438"/>
    </source>
</evidence>
<accession>A0AAN9Z5G0</accession>
<dbReference type="GO" id="GO:0005901">
    <property type="term" value="C:caveola"/>
    <property type="evidence" value="ECO:0007669"/>
    <property type="project" value="UniProtKB-SubCell"/>
</dbReference>
<feature type="region of interest" description="Disordered" evidence="41">
    <location>
        <begin position="503"/>
        <end position="529"/>
    </location>
</feature>
<dbReference type="PANTHER" id="PTHR23025:SF3">
    <property type="entry name" value="HORMONE-SENSITIVE LIPASE"/>
    <property type="match status" value="1"/>
</dbReference>
<dbReference type="GO" id="GO:0005829">
    <property type="term" value="C:cytosol"/>
    <property type="evidence" value="ECO:0007669"/>
    <property type="project" value="UniProtKB-SubCell"/>
</dbReference>
<evidence type="ECO:0000256" key="40">
    <source>
        <dbReference type="ARBA" id="ARBA00049519"/>
    </source>
</evidence>
<dbReference type="PANTHER" id="PTHR23025">
    <property type="entry name" value="TRIACYLGLYCEROL LIPASE"/>
    <property type="match status" value="1"/>
</dbReference>
<feature type="domain" description="Alpha/beta hydrolase fold-3" evidence="43">
    <location>
        <begin position="773"/>
        <end position="862"/>
    </location>
</feature>
<evidence type="ECO:0000256" key="3">
    <source>
        <dbReference type="ARBA" id="ARBA00004236"/>
    </source>
</evidence>
<evidence type="ECO:0000256" key="14">
    <source>
        <dbReference type="ARBA" id="ARBA00022490"/>
    </source>
</evidence>
<evidence type="ECO:0000256" key="34">
    <source>
        <dbReference type="ARBA" id="ARBA00048674"/>
    </source>
</evidence>
<feature type="compositionally biased region" description="Polar residues" evidence="41">
    <location>
        <begin position="509"/>
        <end position="527"/>
    </location>
</feature>
<evidence type="ECO:0000256" key="23">
    <source>
        <dbReference type="ARBA" id="ARBA00023406"/>
    </source>
</evidence>
<dbReference type="GO" id="GO:0008203">
    <property type="term" value="P:cholesterol metabolic process"/>
    <property type="evidence" value="ECO:0007669"/>
    <property type="project" value="UniProtKB-KW"/>
</dbReference>
<dbReference type="InterPro" id="IPR029058">
    <property type="entry name" value="AB_hydrolase_fold"/>
</dbReference>
<evidence type="ECO:0000256" key="37">
    <source>
        <dbReference type="ARBA" id="ARBA00049208"/>
    </source>
</evidence>
<evidence type="ECO:0000256" key="31">
    <source>
        <dbReference type="ARBA" id="ARBA00047674"/>
    </source>
</evidence>
<evidence type="ECO:0000256" key="18">
    <source>
        <dbReference type="ARBA" id="ARBA00022963"/>
    </source>
</evidence>
<feature type="domain" description="Hormone-sensitive lipase N-terminal" evidence="42">
    <location>
        <begin position="20"/>
        <end position="324"/>
    </location>
</feature>
<feature type="domain" description="Alpha/beta hydrolase fold-3" evidence="43">
    <location>
        <begin position="356"/>
        <end position="499"/>
    </location>
</feature>
<evidence type="ECO:0000256" key="4">
    <source>
        <dbReference type="ARBA" id="ARBA00004345"/>
    </source>
</evidence>
<comment type="catalytic activity">
    <reaction evidence="23">
        <text>1-O-hexadecyl-2-acetyl-sn-glycerol + H2O = 1-O-hexadecyl-sn-glycerol + acetate + H(+)</text>
        <dbReference type="Rhea" id="RHEA:38563"/>
        <dbReference type="ChEBI" id="CHEBI:15377"/>
        <dbReference type="ChEBI" id="CHEBI:15378"/>
        <dbReference type="ChEBI" id="CHEBI:30089"/>
        <dbReference type="ChEBI" id="CHEBI:34115"/>
        <dbReference type="ChEBI" id="CHEBI:75936"/>
    </reaction>
    <physiologicalReaction direction="left-to-right" evidence="23">
        <dbReference type="Rhea" id="RHEA:38564"/>
    </physiologicalReaction>
</comment>
<evidence type="ECO:0000256" key="17">
    <source>
        <dbReference type="ARBA" id="ARBA00022801"/>
    </source>
</evidence>
<evidence type="ECO:0000256" key="38">
    <source>
        <dbReference type="ARBA" id="ARBA00049372"/>
    </source>
</evidence>
<dbReference type="EMBL" id="JAZDUA010000181">
    <property type="protein sequence ID" value="KAK7865291.1"/>
    <property type="molecule type" value="Genomic_DNA"/>
</dbReference>
<dbReference type="GO" id="GO:0019433">
    <property type="term" value="P:triglyceride catabolic process"/>
    <property type="evidence" value="ECO:0007669"/>
    <property type="project" value="TreeGrafter"/>
</dbReference>
<evidence type="ECO:0000256" key="10">
    <source>
        <dbReference type="ARBA" id="ARBA00013088"/>
    </source>
</evidence>
<comment type="catalytic activity">
    <reaction evidence="2">
        <text>Hydrolyzes glycerol monoesters of long-chain fatty acids.</text>
        <dbReference type="EC" id="3.1.1.23"/>
    </reaction>
</comment>
<evidence type="ECO:0000256" key="8">
    <source>
        <dbReference type="ARBA" id="ARBA00005189"/>
    </source>
</evidence>
<keyword evidence="45" id="KW-1185">Reference proteome</keyword>
<dbReference type="Proteomes" id="UP001378592">
    <property type="component" value="Unassembled WGS sequence"/>
</dbReference>
<comment type="caution">
    <text evidence="44">The sequence shown here is derived from an EMBL/GenBank/DDBJ whole genome shotgun (WGS) entry which is preliminary data.</text>
</comment>
<dbReference type="Gene3D" id="3.40.50.1820">
    <property type="entry name" value="alpha/beta hydrolase"/>
    <property type="match status" value="2"/>
</dbReference>
<sequence>MATEGEQQGEKRKPSPVLSMYQMLKDLCQNNAEHFRGDDTENGQRLHAGFLAIIDHVNTVTPLVEEIRSIAPYFDFDETTPGNGYRSFVVVVDKCIQHGIKLCRQVIDGRDSFLFRKGTYMREVEACSHVLASLGTCMQHLKTLLAWSRMGELFPSGEHSSEELLKQAESINMYCFYGRCLGFQFCESMQTVLKTISICMASFSEIYYGNGGIFSKATNSVWTGGKYLLDPELRARRIVNISQHAQVDFCKSFWLLAESELMSHLPGMICPAVAVNIVIQIPPEPLEMATLDGGRIQVPIPSAHIGPGPVPVRLLCATRREGMVGKAKAGAISCAGSSSNGAGAGGSLPPPSPCLLLHVHGGGFVAQSSRSHETYLRDWAVRLGVPIISVDYSLAPRAPYPRALEEVFYAYCWALKNCRLLGSTAEQIILIGDSAGGNLNLAVTMKCIEMGIRQPSALFLAYVPVLVSFVPSPSRLLCLMDPLLPFGFMIRCLKAYACPTPHNSEAEESSTATDLTKDPVTSHSSTKNSLAMASSMSNNTLDNTLSLTAGGHKKKCSPNGHLPGSETESFEEVSESDLLELAAHKSPMSELGSDTLTTVSLASLQSRPEADLPLRLSDMALKTPDTIDGQGTSSGATPTVTETAETPKAITQDEQSEKYVADFLEKYVLDTETDSEGRKIPVLREANEAVLGESDEHVLFELPPVDLGLSARLGRAAGNIASGVTSTFLYMTGQKSPSSERTPTNEPIGKRHAYLRFFTSKRSHCSNGKLSNGSDPPLEMSALDTLMQRSPSEEFQFTVPRDPFLSPYWADDEILKQLPPINLLSVQMDPCLDDCVMFAKKLKGLGNTVHLDILEGLPHGFLNFVLVSKDAHCGSTLCVKRIQELIDSLGKPEES</sequence>
<evidence type="ECO:0000256" key="25">
    <source>
        <dbReference type="ARBA" id="ARBA00031112"/>
    </source>
</evidence>
<name>A0AAN9Z5G0_9ORTH</name>
<evidence type="ECO:0000256" key="2">
    <source>
        <dbReference type="ARBA" id="ARBA00001613"/>
    </source>
</evidence>
<keyword evidence="18" id="KW-0442">Lipid degradation</keyword>
<evidence type="ECO:0000313" key="45">
    <source>
        <dbReference type="Proteomes" id="UP001378592"/>
    </source>
</evidence>
<keyword evidence="16" id="KW-0551">Lipid droplet</keyword>
<comment type="catalytic activity">
    <reaction evidence="28">
        <text>1,2-di-(9Z-octadecenoyl)-glycerol + H2O = 2-(9Z-octadecenoyl)-glycerol + (9Z)-octadecenoate + H(+)</text>
        <dbReference type="Rhea" id="RHEA:38659"/>
        <dbReference type="ChEBI" id="CHEBI:15377"/>
        <dbReference type="ChEBI" id="CHEBI:15378"/>
        <dbReference type="ChEBI" id="CHEBI:30823"/>
        <dbReference type="ChEBI" id="CHEBI:52323"/>
        <dbReference type="ChEBI" id="CHEBI:73990"/>
    </reaction>
    <physiologicalReaction direction="left-to-right" evidence="28">
        <dbReference type="Rhea" id="RHEA:38660"/>
    </physiologicalReaction>
</comment>
<evidence type="ECO:0000256" key="1">
    <source>
        <dbReference type="ARBA" id="ARBA00000803"/>
    </source>
</evidence>
<dbReference type="InterPro" id="IPR010468">
    <property type="entry name" value="HSL_N"/>
</dbReference>
<evidence type="ECO:0000256" key="29">
    <source>
        <dbReference type="ARBA" id="ARBA00047476"/>
    </source>
</evidence>
<comment type="pathway">
    <text evidence="8">Lipid metabolism.</text>
</comment>
<evidence type="ECO:0000313" key="44">
    <source>
        <dbReference type="EMBL" id="KAK7865291.1"/>
    </source>
</evidence>
<evidence type="ECO:0000256" key="6">
    <source>
        <dbReference type="ARBA" id="ARBA00004514"/>
    </source>
</evidence>
<evidence type="ECO:0000256" key="12">
    <source>
        <dbReference type="ARBA" id="ARBA00015845"/>
    </source>
</evidence>
<dbReference type="AlphaFoldDB" id="A0AAN9Z5G0"/>
<comment type="catalytic activity">
    <reaction evidence="36">
        <text>2,3-di-(9Z)-octadecenoyl-sn-glycerol + H2O = 2-(9Z-octadecenoyl)-glycerol + (9Z)-octadecenoate + H(+)</text>
        <dbReference type="Rhea" id="RHEA:38383"/>
        <dbReference type="ChEBI" id="CHEBI:15377"/>
        <dbReference type="ChEBI" id="CHEBI:15378"/>
        <dbReference type="ChEBI" id="CHEBI:30823"/>
        <dbReference type="ChEBI" id="CHEBI:73990"/>
        <dbReference type="ChEBI" id="CHEBI:75824"/>
    </reaction>
    <physiologicalReaction direction="left-to-right" evidence="36">
        <dbReference type="Rhea" id="RHEA:38384"/>
    </physiologicalReaction>
</comment>
<organism evidence="44 45">
    <name type="scientific">Gryllus longicercus</name>
    <dbReference type="NCBI Taxonomy" id="2509291"/>
    <lineage>
        <taxon>Eukaryota</taxon>
        <taxon>Metazoa</taxon>
        <taxon>Ecdysozoa</taxon>
        <taxon>Arthropoda</taxon>
        <taxon>Hexapoda</taxon>
        <taxon>Insecta</taxon>
        <taxon>Pterygota</taxon>
        <taxon>Neoptera</taxon>
        <taxon>Polyneoptera</taxon>
        <taxon>Orthoptera</taxon>
        <taxon>Ensifera</taxon>
        <taxon>Gryllidea</taxon>
        <taxon>Grylloidea</taxon>
        <taxon>Gryllidae</taxon>
        <taxon>Gryllinae</taxon>
        <taxon>Gryllus</taxon>
    </lineage>
</organism>
<dbReference type="GO" id="GO:0004806">
    <property type="term" value="F:triacylglycerol lipase activity"/>
    <property type="evidence" value="ECO:0007669"/>
    <property type="project" value="TreeGrafter"/>
</dbReference>
<comment type="catalytic activity">
    <reaction evidence="33">
        <text>1,2-di-(9Z-octadecenoyl)-glycerol + (9Z)-octadecenoate + H(+) = 1,2,3-tri-(9Z-octadecenoyl)-glycerol + H2O</text>
        <dbReference type="Rhea" id="RHEA:38379"/>
        <dbReference type="ChEBI" id="CHEBI:15377"/>
        <dbReference type="ChEBI" id="CHEBI:15378"/>
        <dbReference type="ChEBI" id="CHEBI:30823"/>
        <dbReference type="ChEBI" id="CHEBI:52323"/>
        <dbReference type="ChEBI" id="CHEBI:53753"/>
    </reaction>
    <physiologicalReaction direction="right-to-left" evidence="33">
        <dbReference type="Rhea" id="RHEA:38381"/>
    </physiologicalReaction>
</comment>
<comment type="catalytic activity">
    <reaction evidence="38">
        <text>1,3-di-(9Z-octadecenoyl)-glycerol + H2O = 1-(9Z-octadecenoyl)-glycerol + (9Z)-octadecenoate + H(+)</text>
        <dbReference type="Rhea" id="RHEA:39939"/>
        <dbReference type="ChEBI" id="CHEBI:15377"/>
        <dbReference type="ChEBI" id="CHEBI:15378"/>
        <dbReference type="ChEBI" id="CHEBI:30823"/>
        <dbReference type="ChEBI" id="CHEBI:75342"/>
        <dbReference type="ChEBI" id="CHEBI:75735"/>
    </reaction>
    <physiologicalReaction direction="left-to-right" evidence="38">
        <dbReference type="Rhea" id="RHEA:39940"/>
    </physiologicalReaction>
</comment>
<gene>
    <name evidence="44" type="ORF">R5R35_012585</name>
</gene>
<comment type="pathway">
    <text evidence="7">Glycerolipid metabolism; triacylglycerol degradation.</text>
</comment>
<keyword evidence="21" id="KW-1207">Sterol metabolism</keyword>
<evidence type="ECO:0000256" key="28">
    <source>
        <dbReference type="ARBA" id="ARBA00047458"/>
    </source>
</evidence>
<evidence type="ECO:0000256" key="19">
    <source>
        <dbReference type="ARBA" id="ARBA00023098"/>
    </source>
</evidence>
<evidence type="ECO:0000256" key="33">
    <source>
        <dbReference type="ARBA" id="ARBA00048657"/>
    </source>
</evidence>
<evidence type="ECO:0000256" key="11">
    <source>
        <dbReference type="ARBA" id="ARBA00013254"/>
    </source>
</evidence>
<evidence type="ECO:0000256" key="20">
    <source>
        <dbReference type="ARBA" id="ARBA00023136"/>
    </source>
</evidence>
<keyword evidence="17" id="KW-0378">Hydrolase</keyword>
<comment type="catalytic activity">
    <reaction evidence="35">
        <text>all-trans-retinyl hexadecanoate + H2O = all-trans-retinol + hexadecanoate + H(+)</text>
        <dbReference type="Rhea" id="RHEA:13933"/>
        <dbReference type="ChEBI" id="CHEBI:7896"/>
        <dbReference type="ChEBI" id="CHEBI:15377"/>
        <dbReference type="ChEBI" id="CHEBI:15378"/>
        <dbReference type="ChEBI" id="CHEBI:17336"/>
        <dbReference type="ChEBI" id="CHEBI:17616"/>
    </reaction>
    <physiologicalReaction direction="left-to-right" evidence="35">
        <dbReference type="Rhea" id="RHEA:13934"/>
    </physiologicalReaction>
</comment>
<comment type="catalytic activity">
    <reaction evidence="34">
        <text>1,2-di-(9Z-octadecenoyl)-glycerol + H2O = (9Z-octadecenoyl)-glycerol + (9Z)-octadecenoate + H(+)</text>
        <dbReference type="Rhea" id="RHEA:38455"/>
        <dbReference type="ChEBI" id="CHEBI:15377"/>
        <dbReference type="ChEBI" id="CHEBI:15378"/>
        <dbReference type="ChEBI" id="CHEBI:30823"/>
        <dbReference type="ChEBI" id="CHEBI:52323"/>
        <dbReference type="ChEBI" id="CHEBI:75937"/>
    </reaction>
    <physiologicalReaction direction="left-to-right" evidence="34">
        <dbReference type="Rhea" id="RHEA:38456"/>
    </physiologicalReaction>
</comment>
<dbReference type="GO" id="GO:0005811">
    <property type="term" value="C:lipid droplet"/>
    <property type="evidence" value="ECO:0007669"/>
    <property type="project" value="UniProtKB-SubCell"/>
</dbReference>
<evidence type="ECO:0000256" key="16">
    <source>
        <dbReference type="ARBA" id="ARBA00022677"/>
    </source>
</evidence>
<evidence type="ECO:0000256" key="7">
    <source>
        <dbReference type="ARBA" id="ARBA00004879"/>
    </source>
</evidence>
<reference evidence="44 45" key="1">
    <citation type="submission" date="2024-03" db="EMBL/GenBank/DDBJ databases">
        <title>The genome assembly and annotation of the cricket Gryllus longicercus Weissman &amp; Gray.</title>
        <authorList>
            <person name="Szrajer S."/>
            <person name="Gray D."/>
            <person name="Ylla G."/>
        </authorList>
    </citation>
    <scope>NUCLEOTIDE SEQUENCE [LARGE SCALE GENOMIC DNA]</scope>
    <source>
        <strain evidence="44">DAG 2021-001</strain>
        <tissue evidence="44">Whole body minus gut</tissue>
    </source>
</reference>
<evidence type="ECO:0000256" key="35">
    <source>
        <dbReference type="ARBA" id="ARBA00049053"/>
    </source>
</evidence>
<evidence type="ECO:0000256" key="32">
    <source>
        <dbReference type="ARBA" id="ARBA00048386"/>
    </source>
</evidence>
<dbReference type="EC" id="3.1.1.79" evidence="10"/>
<evidence type="ECO:0000256" key="21">
    <source>
        <dbReference type="ARBA" id="ARBA00023166"/>
    </source>
</evidence>
<comment type="catalytic activity">
    <reaction evidence="1">
        <text>a triacylglycerol + H2O = a diacylglycerol + a fatty acid + H(+)</text>
        <dbReference type="Rhea" id="RHEA:12044"/>
        <dbReference type="ChEBI" id="CHEBI:15377"/>
        <dbReference type="ChEBI" id="CHEBI:15378"/>
        <dbReference type="ChEBI" id="CHEBI:17855"/>
        <dbReference type="ChEBI" id="CHEBI:18035"/>
        <dbReference type="ChEBI" id="CHEBI:28868"/>
        <dbReference type="EC" id="3.1.1.79"/>
    </reaction>
</comment>
<feature type="compositionally biased region" description="Low complexity" evidence="41">
    <location>
        <begin position="636"/>
        <end position="647"/>
    </location>
</feature>
<evidence type="ECO:0000259" key="43">
    <source>
        <dbReference type="Pfam" id="PF07859"/>
    </source>
</evidence>
<evidence type="ECO:0000256" key="22">
    <source>
        <dbReference type="ARBA" id="ARBA00023221"/>
    </source>
</evidence>
<evidence type="ECO:0000256" key="15">
    <source>
        <dbReference type="ARBA" id="ARBA00022548"/>
    </source>
</evidence>
<comment type="subunit">
    <text evidence="26">Monomer and homodimer. Interacts with CAVIN1 in the adipocyte cytoplasm. Interacts with PLIN5.</text>
</comment>
<comment type="catalytic activity">
    <reaction evidence="27">
        <text>1-(9Z-octadecenoyl)-glycerol + H2O = glycerol + (9Z)-octadecenoate + H(+)</text>
        <dbReference type="Rhea" id="RHEA:38487"/>
        <dbReference type="ChEBI" id="CHEBI:15377"/>
        <dbReference type="ChEBI" id="CHEBI:15378"/>
        <dbReference type="ChEBI" id="CHEBI:17754"/>
        <dbReference type="ChEBI" id="CHEBI:30823"/>
        <dbReference type="ChEBI" id="CHEBI:75342"/>
    </reaction>
    <physiologicalReaction direction="left-to-right" evidence="27">
        <dbReference type="Rhea" id="RHEA:38488"/>
    </physiologicalReaction>
</comment>
<comment type="catalytic activity">
    <reaction evidence="37">
        <text>a monoacylglycerol + H2O = glycerol + a fatty acid + H(+)</text>
        <dbReference type="Rhea" id="RHEA:15245"/>
        <dbReference type="ChEBI" id="CHEBI:15377"/>
        <dbReference type="ChEBI" id="CHEBI:15378"/>
        <dbReference type="ChEBI" id="CHEBI:17408"/>
        <dbReference type="ChEBI" id="CHEBI:17754"/>
        <dbReference type="ChEBI" id="CHEBI:28868"/>
        <dbReference type="EC" id="3.1.1.79"/>
    </reaction>
</comment>
<evidence type="ECO:0000256" key="5">
    <source>
        <dbReference type="ARBA" id="ARBA00004502"/>
    </source>
</evidence>
<comment type="catalytic activity">
    <reaction evidence="29">
        <text>2-(5Z,8Z,11Z,14Z-eicosatetraenoyl)-glycerol + H2O = glycerol + (5Z,8Z,11Z,14Z)-eicosatetraenoate + H(+)</text>
        <dbReference type="Rhea" id="RHEA:26132"/>
        <dbReference type="ChEBI" id="CHEBI:15377"/>
        <dbReference type="ChEBI" id="CHEBI:15378"/>
        <dbReference type="ChEBI" id="CHEBI:17754"/>
        <dbReference type="ChEBI" id="CHEBI:32395"/>
        <dbReference type="ChEBI" id="CHEBI:52392"/>
    </reaction>
    <physiologicalReaction direction="left-to-right" evidence="29">
        <dbReference type="Rhea" id="RHEA:26133"/>
    </physiologicalReaction>
</comment>
<keyword evidence="14" id="KW-0963">Cytoplasm</keyword>
<comment type="catalytic activity">
    <reaction evidence="39">
        <text>2-(9Z-octadecenoyl)-glycerol + H2O = glycerol + (9Z)-octadecenoate + H(+)</text>
        <dbReference type="Rhea" id="RHEA:38491"/>
        <dbReference type="ChEBI" id="CHEBI:15377"/>
        <dbReference type="ChEBI" id="CHEBI:15378"/>
        <dbReference type="ChEBI" id="CHEBI:17754"/>
        <dbReference type="ChEBI" id="CHEBI:30823"/>
        <dbReference type="ChEBI" id="CHEBI:73990"/>
    </reaction>
    <physiologicalReaction direction="left-to-right" evidence="39">
        <dbReference type="Rhea" id="RHEA:38492"/>
    </physiologicalReaction>
</comment>
<comment type="catalytic activity">
    <reaction evidence="40">
        <text>1,2-di-(9Z-octadecenoyl)-sn-glycerol + H2O = (9Z-octadecenoyl)-glycerol + (9Z)-octadecenoate + H(+)</text>
        <dbReference type="Rhea" id="RHEA:39935"/>
        <dbReference type="ChEBI" id="CHEBI:15377"/>
        <dbReference type="ChEBI" id="CHEBI:15378"/>
        <dbReference type="ChEBI" id="CHEBI:30823"/>
        <dbReference type="ChEBI" id="CHEBI:52333"/>
        <dbReference type="ChEBI" id="CHEBI:75937"/>
    </reaction>
    <physiologicalReaction direction="left-to-right" evidence="40">
        <dbReference type="Rhea" id="RHEA:39936"/>
    </physiologicalReaction>
</comment>
<keyword evidence="22" id="KW-0753">Steroid metabolism</keyword>